<keyword evidence="4" id="KW-0186">Copper</keyword>
<dbReference type="AlphaFoldDB" id="A0A1Y1Z5G4"/>
<dbReference type="Gene3D" id="2.60.40.420">
    <property type="entry name" value="Cupredoxins - blue copper proteins"/>
    <property type="match status" value="3"/>
</dbReference>
<dbReference type="Proteomes" id="UP000193144">
    <property type="component" value="Unassembled WGS sequence"/>
</dbReference>
<dbReference type="Pfam" id="PF00394">
    <property type="entry name" value="Cu-oxidase"/>
    <property type="match status" value="1"/>
</dbReference>
<evidence type="ECO:0000259" key="8">
    <source>
        <dbReference type="Pfam" id="PF07732"/>
    </source>
</evidence>
<sequence length="578" mass="64372">MNPSFMICIVLLQTGFALLPRPGRDETLALDPQPHLLRRHCLNGDCTPGRPRVYNLTISRGFSAPDGVNSSMILVNGAFPGPTLEANIGDKFIIHVNNQISDPEGTALHWHGFYQKDTPWMDGVPSVTMCPIAPGHSFTYEFKADRVGISWWHSHYSAQTAGGLFGAMIVHGPLPYDFDIDIGPILLSDHFHFDFRDMVSGTLRGQIVYSSNNLINGKMRFNCSTIPPTGPSCSPTAGISKFRFQSGKIHLLRLINAAAEALQHFSIDGHNLTVVALDYVPVKAYQTTVITLSPGQRADILVSANHWSNSSFWMRSDVDPTCSGSNQPHALAAVYYEAANTYKDPTTTAIKYTTGDCVAQPLWRTEPLIPKSISSRAPDYIQVLNNTLEPNATGTLQFMTNGKQFRANYSQSLLVMANRNQNQSAAPAVQWDPLSNVYDFGENKTIRLVLYNYFVSPHPMHLHGHDFFIIGEGRGSWDGKVQGRNITNPMRRDTHQMIGAAPDGTPSYLVLQMELDNPGVWAFHCHISQHLVLGMYLNIVYQEKRIRQLKIPVKIGESCEVWRNFTNRTTFQQPDSGL</sequence>
<dbReference type="STRING" id="1231657.A0A1Y1Z5G4"/>
<keyword evidence="5" id="KW-0732">Signal</keyword>
<comment type="similarity">
    <text evidence="1">Belongs to the multicopper oxidase family.</text>
</comment>
<reference evidence="9 10" key="1">
    <citation type="submission" date="2016-07" db="EMBL/GenBank/DDBJ databases">
        <title>Pervasive Adenine N6-methylation of Active Genes in Fungi.</title>
        <authorList>
            <consortium name="DOE Joint Genome Institute"/>
            <person name="Mondo S.J."/>
            <person name="Dannebaum R.O."/>
            <person name="Kuo R.C."/>
            <person name="Labutti K."/>
            <person name="Haridas S."/>
            <person name="Kuo A."/>
            <person name="Salamov A."/>
            <person name="Ahrendt S.R."/>
            <person name="Lipzen A."/>
            <person name="Sullivan W."/>
            <person name="Andreopoulos W.B."/>
            <person name="Clum A."/>
            <person name="Lindquist E."/>
            <person name="Daum C."/>
            <person name="Ramamoorthy G.K."/>
            <person name="Gryganskyi A."/>
            <person name="Culley D."/>
            <person name="Magnuson J.K."/>
            <person name="James T.Y."/>
            <person name="O'Malley M.A."/>
            <person name="Stajich J.E."/>
            <person name="Spatafora J.W."/>
            <person name="Visel A."/>
            <person name="Grigoriev I.V."/>
        </authorList>
    </citation>
    <scope>NUCLEOTIDE SEQUENCE [LARGE SCALE GENOMIC DNA]</scope>
    <source>
        <strain evidence="9 10">CBS 115471</strain>
    </source>
</reference>
<feature type="domain" description="Plastocyanin-like" evidence="7">
    <location>
        <begin position="413"/>
        <end position="543"/>
    </location>
</feature>
<dbReference type="Pfam" id="PF07732">
    <property type="entry name" value="Cu-oxidase_3"/>
    <property type="match status" value="1"/>
</dbReference>
<name>A0A1Y1Z5G4_9PLEO</name>
<dbReference type="OrthoDB" id="2121828at2759"/>
<gene>
    <name evidence="9" type="ORF">BCR34DRAFT_675637</name>
</gene>
<dbReference type="InterPro" id="IPR011707">
    <property type="entry name" value="Cu-oxidase-like_N"/>
</dbReference>
<feature type="domain" description="Plastocyanin-like" evidence="8">
    <location>
        <begin position="65"/>
        <end position="172"/>
    </location>
</feature>
<dbReference type="InterPro" id="IPR001117">
    <property type="entry name" value="Cu-oxidase_2nd"/>
</dbReference>
<dbReference type="InterPro" id="IPR002355">
    <property type="entry name" value="Cu_oxidase_Cu_BS"/>
</dbReference>
<evidence type="ECO:0000256" key="3">
    <source>
        <dbReference type="ARBA" id="ARBA00023002"/>
    </source>
</evidence>
<dbReference type="InterPro" id="IPR011706">
    <property type="entry name" value="Cu-oxidase_C"/>
</dbReference>
<protein>
    <submittedName>
        <fullName evidence="9">Extracellular dihydrogeodin oxidase/laccase-like protein</fullName>
    </submittedName>
</protein>
<comment type="caution">
    <text evidence="9">The sequence shown here is derived from an EMBL/GenBank/DDBJ whole genome shotgun (WGS) entry which is preliminary data.</text>
</comment>
<evidence type="ECO:0000256" key="4">
    <source>
        <dbReference type="ARBA" id="ARBA00023008"/>
    </source>
</evidence>
<evidence type="ECO:0000313" key="9">
    <source>
        <dbReference type="EMBL" id="ORY05490.1"/>
    </source>
</evidence>
<organism evidence="9 10">
    <name type="scientific">Clohesyomyces aquaticus</name>
    <dbReference type="NCBI Taxonomy" id="1231657"/>
    <lineage>
        <taxon>Eukaryota</taxon>
        <taxon>Fungi</taxon>
        <taxon>Dikarya</taxon>
        <taxon>Ascomycota</taxon>
        <taxon>Pezizomycotina</taxon>
        <taxon>Dothideomycetes</taxon>
        <taxon>Pleosporomycetidae</taxon>
        <taxon>Pleosporales</taxon>
        <taxon>Lindgomycetaceae</taxon>
        <taxon>Clohesyomyces</taxon>
    </lineage>
</organism>
<feature type="chain" id="PRO_5012553474" evidence="5">
    <location>
        <begin position="18"/>
        <end position="578"/>
    </location>
</feature>
<proteinExistence type="inferred from homology"/>
<keyword evidence="3" id="KW-0560">Oxidoreductase</keyword>
<dbReference type="InterPro" id="IPR008972">
    <property type="entry name" value="Cupredoxin"/>
</dbReference>
<evidence type="ECO:0000259" key="7">
    <source>
        <dbReference type="Pfam" id="PF07731"/>
    </source>
</evidence>
<dbReference type="PANTHER" id="PTHR11709">
    <property type="entry name" value="MULTI-COPPER OXIDASE"/>
    <property type="match status" value="1"/>
</dbReference>
<dbReference type="InterPro" id="IPR045087">
    <property type="entry name" value="Cu-oxidase_fam"/>
</dbReference>
<dbReference type="PANTHER" id="PTHR11709:SF145">
    <property type="entry name" value="LCC1"/>
    <property type="match status" value="1"/>
</dbReference>
<evidence type="ECO:0000256" key="5">
    <source>
        <dbReference type="SAM" id="SignalP"/>
    </source>
</evidence>
<feature type="domain" description="Plastocyanin-like" evidence="6">
    <location>
        <begin position="184"/>
        <end position="333"/>
    </location>
</feature>
<dbReference type="GO" id="GO:0005507">
    <property type="term" value="F:copper ion binding"/>
    <property type="evidence" value="ECO:0007669"/>
    <property type="project" value="InterPro"/>
</dbReference>
<evidence type="ECO:0000256" key="2">
    <source>
        <dbReference type="ARBA" id="ARBA00022723"/>
    </source>
</evidence>
<evidence type="ECO:0000256" key="1">
    <source>
        <dbReference type="ARBA" id="ARBA00010609"/>
    </source>
</evidence>
<dbReference type="SUPFAM" id="SSF49503">
    <property type="entry name" value="Cupredoxins"/>
    <property type="match status" value="3"/>
</dbReference>
<evidence type="ECO:0000313" key="10">
    <source>
        <dbReference type="Proteomes" id="UP000193144"/>
    </source>
</evidence>
<keyword evidence="2" id="KW-0479">Metal-binding</keyword>
<dbReference type="Pfam" id="PF07731">
    <property type="entry name" value="Cu-oxidase_2"/>
    <property type="match status" value="1"/>
</dbReference>
<keyword evidence="10" id="KW-1185">Reference proteome</keyword>
<dbReference type="EMBL" id="MCFA01000125">
    <property type="protein sequence ID" value="ORY05490.1"/>
    <property type="molecule type" value="Genomic_DNA"/>
</dbReference>
<dbReference type="PROSITE" id="PS00080">
    <property type="entry name" value="MULTICOPPER_OXIDASE2"/>
    <property type="match status" value="1"/>
</dbReference>
<accession>A0A1Y1Z5G4</accession>
<feature type="signal peptide" evidence="5">
    <location>
        <begin position="1"/>
        <end position="17"/>
    </location>
</feature>
<evidence type="ECO:0000259" key="6">
    <source>
        <dbReference type="Pfam" id="PF00394"/>
    </source>
</evidence>
<dbReference type="GO" id="GO:0016491">
    <property type="term" value="F:oxidoreductase activity"/>
    <property type="evidence" value="ECO:0007669"/>
    <property type="project" value="UniProtKB-KW"/>
</dbReference>